<dbReference type="GO" id="GO:0016853">
    <property type="term" value="F:isomerase activity"/>
    <property type="evidence" value="ECO:0007669"/>
    <property type="project" value="UniProtKB-KW"/>
</dbReference>
<gene>
    <name evidence="3" type="ORF">FIM25_13585</name>
</gene>
<dbReference type="Gene3D" id="3.30.429.10">
    <property type="entry name" value="Macrophage Migration Inhibitory Factor"/>
    <property type="match status" value="1"/>
</dbReference>
<feature type="domain" description="4-oxalocrotonate tautomerase-like" evidence="2">
    <location>
        <begin position="117"/>
        <end position="172"/>
    </location>
</feature>
<accession>A0A5S5MDH1</accession>
<sequence>MGVQHGQVFPSWRFRGEGWSGQKGISSQNQDHLNFLYRETETKSRNKKKFHSKRVFTMPYSSTRFCHGHMLIIQQHLRKFILGKMTVYGYKVLMAERTMKIRPCFQKHFFHKEDPMPIITIALKEGRSQEQKKKVAEEITRIVAENMEVDPSKIWIRFDDFSPADFATGGKMHG</sequence>
<evidence type="ECO:0000256" key="1">
    <source>
        <dbReference type="ARBA" id="ARBA00023235"/>
    </source>
</evidence>
<name>A0A5S5MDH1_9BACT</name>
<dbReference type="Proteomes" id="UP000321899">
    <property type="component" value="Unassembled WGS sequence"/>
</dbReference>
<dbReference type="InterPro" id="IPR004370">
    <property type="entry name" value="4-OT-like_dom"/>
</dbReference>
<dbReference type="SUPFAM" id="SSF55331">
    <property type="entry name" value="Tautomerase/MIF"/>
    <property type="match status" value="1"/>
</dbReference>
<evidence type="ECO:0000313" key="3">
    <source>
        <dbReference type="EMBL" id="TYT73768.1"/>
    </source>
</evidence>
<evidence type="ECO:0000313" key="4">
    <source>
        <dbReference type="Proteomes" id="UP000321899"/>
    </source>
</evidence>
<comment type="caution">
    <text evidence="3">The sequence shown here is derived from an EMBL/GenBank/DDBJ whole genome shotgun (WGS) entry which is preliminary data.</text>
</comment>
<dbReference type="InterPro" id="IPR014347">
    <property type="entry name" value="Tautomerase/MIF_sf"/>
</dbReference>
<dbReference type="OrthoDB" id="9799841at2"/>
<dbReference type="Pfam" id="PF01361">
    <property type="entry name" value="Tautomerase"/>
    <property type="match status" value="1"/>
</dbReference>
<keyword evidence="4" id="KW-1185">Reference proteome</keyword>
<keyword evidence="1" id="KW-0413">Isomerase</keyword>
<organism evidence="3 4">
    <name type="scientific">Desulfobotulus mexicanus</name>
    <dbReference type="NCBI Taxonomy" id="2586642"/>
    <lineage>
        <taxon>Bacteria</taxon>
        <taxon>Pseudomonadati</taxon>
        <taxon>Thermodesulfobacteriota</taxon>
        <taxon>Desulfobacteria</taxon>
        <taxon>Desulfobacterales</taxon>
        <taxon>Desulfobacteraceae</taxon>
        <taxon>Desulfobotulus</taxon>
    </lineage>
</organism>
<reference evidence="3 4" key="1">
    <citation type="submission" date="2019-06" db="EMBL/GenBank/DDBJ databases">
        <title>Desulfobotulus mexicanus sp. nov., a novel sulfate-reducing bacterium isolated from the sediment of an alkaline crater lake in Mexico.</title>
        <authorList>
            <person name="Hirschler-Rea A."/>
        </authorList>
    </citation>
    <scope>NUCLEOTIDE SEQUENCE [LARGE SCALE GENOMIC DNA]</scope>
    <source>
        <strain evidence="3 4">PAR22N</strain>
    </source>
</reference>
<dbReference type="EMBL" id="VDMB01000021">
    <property type="protein sequence ID" value="TYT73768.1"/>
    <property type="molecule type" value="Genomic_DNA"/>
</dbReference>
<protein>
    <submittedName>
        <fullName evidence="3">4-oxalocrotonate tautomerase family protein</fullName>
    </submittedName>
</protein>
<dbReference type="AlphaFoldDB" id="A0A5S5MDH1"/>
<evidence type="ECO:0000259" key="2">
    <source>
        <dbReference type="Pfam" id="PF01361"/>
    </source>
</evidence>
<proteinExistence type="predicted"/>